<dbReference type="AlphaFoldDB" id="A0AAD2CF96"/>
<evidence type="ECO:0000313" key="2">
    <source>
        <dbReference type="Proteomes" id="UP001295423"/>
    </source>
</evidence>
<name>A0AAD2CF96_9STRA</name>
<protein>
    <recommendedName>
        <fullName evidence="3">Integrase zinc-binding domain-containing protein</fullName>
    </recommendedName>
</protein>
<proteinExistence type="predicted"/>
<dbReference type="EMBL" id="CAKOGP040000092">
    <property type="protein sequence ID" value="CAJ1929789.1"/>
    <property type="molecule type" value="Genomic_DNA"/>
</dbReference>
<accession>A0AAD2CF96</accession>
<gene>
    <name evidence="1" type="ORF">CYCCA115_LOCUS1764</name>
</gene>
<evidence type="ECO:0008006" key="3">
    <source>
        <dbReference type="Google" id="ProtNLM"/>
    </source>
</evidence>
<reference evidence="1" key="1">
    <citation type="submission" date="2023-08" db="EMBL/GenBank/DDBJ databases">
        <authorList>
            <person name="Audoor S."/>
            <person name="Bilcke G."/>
        </authorList>
    </citation>
    <scope>NUCLEOTIDE SEQUENCE</scope>
</reference>
<keyword evidence="2" id="KW-1185">Reference proteome</keyword>
<organism evidence="1 2">
    <name type="scientific">Cylindrotheca closterium</name>
    <dbReference type="NCBI Taxonomy" id="2856"/>
    <lineage>
        <taxon>Eukaryota</taxon>
        <taxon>Sar</taxon>
        <taxon>Stramenopiles</taxon>
        <taxon>Ochrophyta</taxon>
        <taxon>Bacillariophyta</taxon>
        <taxon>Bacillariophyceae</taxon>
        <taxon>Bacillariophycidae</taxon>
        <taxon>Bacillariales</taxon>
        <taxon>Bacillariaceae</taxon>
        <taxon>Cylindrotheca</taxon>
    </lineage>
</organism>
<evidence type="ECO:0000313" key="1">
    <source>
        <dbReference type="EMBL" id="CAJ1929789.1"/>
    </source>
</evidence>
<sequence length="130" mass="14350">LSNVIEDFTSKCDTCQQHKAVDRGHGHTAPKEAPLIPWQQLTVDLIGPWTLMVAGQEIEFRALTIIDLVINLVEIVRIKDKTFNINDAKQLVDTAIANAVYAHRCSYHGTITATPGSLAYPYHSTCSSCN</sequence>
<comment type="caution">
    <text evidence="1">The sequence shown here is derived from an EMBL/GenBank/DDBJ whole genome shotgun (WGS) entry which is preliminary data.</text>
</comment>
<feature type="non-terminal residue" evidence="1">
    <location>
        <position position="1"/>
    </location>
</feature>
<dbReference type="Proteomes" id="UP001295423">
    <property type="component" value="Unassembled WGS sequence"/>
</dbReference>